<dbReference type="Gene3D" id="1.25.40.20">
    <property type="entry name" value="Ankyrin repeat-containing domain"/>
    <property type="match status" value="1"/>
</dbReference>
<dbReference type="PROSITE" id="PS50297">
    <property type="entry name" value="ANK_REP_REGION"/>
    <property type="match status" value="2"/>
</dbReference>
<dbReference type="SUPFAM" id="SSF54236">
    <property type="entry name" value="Ubiquitin-like"/>
    <property type="match status" value="1"/>
</dbReference>
<dbReference type="Pfam" id="PF12796">
    <property type="entry name" value="Ank_2"/>
    <property type="match status" value="1"/>
</dbReference>
<feature type="repeat" description="ANK" evidence="3">
    <location>
        <begin position="182"/>
        <end position="214"/>
    </location>
</feature>
<gene>
    <name evidence="5" type="primary">ANKEF1</name>
    <name evidence="5" type="ORF">SNAT2548_LOCUS30319</name>
</gene>
<dbReference type="EMBL" id="CAJNDS010002601">
    <property type="protein sequence ID" value="CAE7540643.1"/>
    <property type="molecule type" value="Genomic_DNA"/>
</dbReference>
<comment type="caution">
    <text evidence="5">The sequence shown here is derived from an EMBL/GenBank/DDBJ whole genome shotgun (WGS) entry which is preliminary data.</text>
</comment>
<dbReference type="Proteomes" id="UP000604046">
    <property type="component" value="Unassembled WGS sequence"/>
</dbReference>
<protein>
    <submittedName>
        <fullName evidence="5">ANKEF1 protein</fullName>
    </submittedName>
</protein>
<proteinExistence type="predicted"/>
<dbReference type="InterPro" id="IPR002110">
    <property type="entry name" value="Ankyrin_rpt"/>
</dbReference>
<dbReference type="CDD" id="cd17039">
    <property type="entry name" value="Ubl_ubiquitin_like"/>
    <property type="match status" value="1"/>
</dbReference>
<dbReference type="PANTHER" id="PTHR24171">
    <property type="entry name" value="ANKYRIN REPEAT DOMAIN-CONTAINING PROTEIN 39-RELATED"/>
    <property type="match status" value="1"/>
</dbReference>
<evidence type="ECO:0000313" key="6">
    <source>
        <dbReference type="Proteomes" id="UP000604046"/>
    </source>
</evidence>
<dbReference type="SMART" id="SM00248">
    <property type="entry name" value="ANK"/>
    <property type="match status" value="3"/>
</dbReference>
<accession>A0A812TMU9</accession>
<reference evidence="5" key="1">
    <citation type="submission" date="2021-02" db="EMBL/GenBank/DDBJ databases">
        <authorList>
            <person name="Dougan E. K."/>
            <person name="Rhodes N."/>
            <person name="Thang M."/>
            <person name="Chan C."/>
        </authorList>
    </citation>
    <scope>NUCLEOTIDE SEQUENCE</scope>
</reference>
<keyword evidence="6" id="KW-1185">Reference proteome</keyword>
<dbReference type="AlphaFoldDB" id="A0A812TMU9"/>
<organism evidence="5 6">
    <name type="scientific">Symbiodinium natans</name>
    <dbReference type="NCBI Taxonomy" id="878477"/>
    <lineage>
        <taxon>Eukaryota</taxon>
        <taxon>Sar</taxon>
        <taxon>Alveolata</taxon>
        <taxon>Dinophyceae</taxon>
        <taxon>Suessiales</taxon>
        <taxon>Symbiodiniaceae</taxon>
        <taxon>Symbiodinium</taxon>
    </lineage>
</organism>
<sequence length="261" mass="28331">MLRIRMVSGTDIVALSEDELADLFTEQDQVVRGLKRHLQSLLGLPRFRQRLLHEGSILRDDAGLYVPLCLQLVLLNFCIPEAPLLAEFTRAVEADNVPAVELFLQLPVDPNLLVDRSRPGLSVAAGSGSLRTAKLFLEAFAEVDRTDTNGATPLEAACRGGHVDVARLLVESGADKDAAQIGGATPMHSACRNNRIEIVRFLVEVGANTGKAEALLDLCVLILEPDIVRIARMILQACHPCAGYAQNLVHFLISAPLLHAH</sequence>
<feature type="repeat" description="ANK" evidence="3">
    <location>
        <begin position="149"/>
        <end position="181"/>
    </location>
</feature>
<dbReference type="PROSITE" id="PS50053">
    <property type="entry name" value="UBIQUITIN_2"/>
    <property type="match status" value="1"/>
</dbReference>
<dbReference type="SUPFAM" id="SSF48403">
    <property type="entry name" value="Ankyrin repeat"/>
    <property type="match status" value="1"/>
</dbReference>
<dbReference type="InterPro" id="IPR029071">
    <property type="entry name" value="Ubiquitin-like_domsf"/>
</dbReference>
<dbReference type="InterPro" id="IPR036770">
    <property type="entry name" value="Ankyrin_rpt-contain_sf"/>
</dbReference>
<evidence type="ECO:0000256" key="1">
    <source>
        <dbReference type="ARBA" id="ARBA00022737"/>
    </source>
</evidence>
<name>A0A812TMU9_9DINO</name>
<keyword evidence="1" id="KW-0677">Repeat</keyword>
<evidence type="ECO:0000256" key="2">
    <source>
        <dbReference type="ARBA" id="ARBA00023043"/>
    </source>
</evidence>
<evidence type="ECO:0000313" key="5">
    <source>
        <dbReference type="EMBL" id="CAE7540643.1"/>
    </source>
</evidence>
<evidence type="ECO:0000259" key="4">
    <source>
        <dbReference type="PROSITE" id="PS50053"/>
    </source>
</evidence>
<evidence type="ECO:0000256" key="3">
    <source>
        <dbReference type="PROSITE-ProRule" id="PRU00023"/>
    </source>
</evidence>
<dbReference type="PROSITE" id="PS50088">
    <property type="entry name" value="ANK_REPEAT"/>
    <property type="match status" value="2"/>
</dbReference>
<keyword evidence="2 3" id="KW-0040">ANK repeat</keyword>
<dbReference type="OrthoDB" id="7464126at2759"/>
<feature type="domain" description="Ubiquitin-like" evidence="4">
    <location>
        <begin position="1"/>
        <end position="64"/>
    </location>
</feature>
<dbReference type="InterPro" id="IPR000626">
    <property type="entry name" value="Ubiquitin-like_dom"/>
</dbReference>